<dbReference type="Proteomes" id="UP000270487">
    <property type="component" value="Chromosome"/>
</dbReference>
<dbReference type="RefSeq" id="WP_141132950.1">
    <property type="nucleotide sequence ID" value="NZ_JAENMO010000019.1"/>
</dbReference>
<dbReference type="AlphaFoldDB" id="A0A3S4XKR9"/>
<sequence>MPLCHKTIRSQAGADEKELLQALATVELATTSHADAEQGLRHELQERQKRSSATLLRNKLSQLTLKREYQKI</sequence>
<protein>
    <submittedName>
        <fullName evidence="1">Uncharacterized protein</fullName>
    </submittedName>
</protein>
<evidence type="ECO:0000313" key="2">
    <source>
        <dbReference type="Proteomes" id="UP000270487"/>
    </source>
</evidence>
<gene>
    <name evidence="1" type="ORF">NCTC13193_04952</name>
</gene>
<reference evidence="1 2" key="1">
    <citation type="submission" date="2018-12" db="EMBL/GenBank/DDBJ databases">
        <authorList>
            <consortium name="Pathogen Informatics"/>
        </authorList>
    </citation>
    <scope>NUCLEOTIDE SEQUENCE [LARGE SCALE GENOMIC DNA]</scope>
    <source>
        <strain evidence="1 2">NCTC13193</strain>
    </source>
</reference>
<proteinExistence type="predicted"/>
<name>A0A3S4XKR9_SERFO</name>
<evidence type="ECO:0000313" key="1">
    <source>
        <dbReference type="EMBL" id="VEI75399.1"/>
    </source>
</evidence>
<dbReference type="EMBL" id="LR134492">
    <property type="protein sequence ID" value="VEI75399.1"/>
    <property type="molecule type" value="Genomic_DNA"/>
</dbReference>
<organism evidence="1 2">
    <name type="scientific">Serratia fonticola</name>
    <dbReference type="NCBI Taxonomy" id="47917"/>
    <lineage>
        <taxon>Bacteria</taxon>
        <taxon>Pseudomonadati</taxon>
        <taxon>Pseudomonadota</taxon>
        <taxon>Gammaproteobacteria</taxon>
        <taxon>Enterobacterales</taxon>
        <taxon>Yersiniaceae</taxon>
        <taxon>Serratia</taxon>
    </lineage>
</organism>
<accession>A0A3S4XKR9</accession>